<evidence type="ECO:0000259" key="2">
    <source>
        <dbReference type="PROSITE" id="PS50020"/>
    </source>
</evidence>
<evidence type="ECO:0000313" key="4">
    <source>
        <dbReference type="Proteomes" id="UP000693970"/>
    </source>
</evidence>
<dbReference type="PROSITE" id="PS01159">
    <property type="entry name" value="WW_DOMAIN_1"/>
    <property type="match status" value="1"/>
</dbReference>
<feature type="region of interest" description="Disordered" evidence="1">
    <location>
        <begin position="915"/>
        <end position="936"/>
    </location>
</feature>
<feature type="compositionally biased region" description="Basic and acidic residues" evidence="1">
    <location>
        <begin position="364"/>
        <end position="380"/>
    </location>
</feature>
<feature type="compositionally biased region" description="Low complexity" evidence="1">
    <location>
        <begin position="835"/>
        <end position="844"/>
    </location>
</feature>
<accession>A0A9K3LTW9</accession>
<feature type="compositionally biased region" description="Acidic residues" evidence="1">
    <location>
        <begin position="918"/>
        <end position="929"/>
    </location>
</feature>
<feature type="region of interest" description="Disordered" evidence="1">
    <location>
        <begin position="438"/>
        <end position="571"/>
    </location>
</feature>
<proteinExistence type="predicted"/>
<evidence type="ECO:0000256" key="1">
    <source>
        <dbReference type="SAM" id="MobiDB-lite"/>
    </source>
</evidence>
<feature type="compositionally biased region" description="Polar residues" evidence="1">
    <location>
        <begin position="682"/>
        <end position="691"/>
    </location>
</feature>
<dbReference type="CDD" id="cd00201">
    <property type="entry name" value="WW"/>
    <property type="match status" value="1"/>
</dbReference>
<feature type="compositionally biased region" description="Basic and acidic residues" evidence="1">
    <location>
        <begin position="692"/>
        <end position="713"/>
    </location>
</feature>
<feature type="compositionally biased region" description="Low complexity" evidence="1">
    <location>
        <begin position="259"/>
        <end position="270"/>
    </location>
</feature>
<feature type="region of interest" description="Disordered" evidence="1">
    <location>
        <begin position="1029"/>
        <end position="1071"/>
    </location>
</feature>
<feature type="domain" description="WW" evidence="2">
    <location>
        <begin position="567"/>
        <end position="595"/>
    </location>
</feature>
<name>A0A9K3LTW9_9STRA</name>
<comment type="caution">
    <text evidence="3">The sequence shown here is derived from an EMBL/GenBank/DDBJ whole genome shotgun (WGS) entry which is preliminary data.</text>
</comment>
<feature type="region of interest" description="Disordered" evidence="1">
    <location>
        <begin position="764"/>
        <end position="864"/>
    </location>
</feature>
<feature type="region of interest" description="Disordered" evidence="1">
    <location>
        <begin position="50"/>
        <end position="93"/>
    </location>
</feature>
<dbReference type="Proteomes" id="UP000693970">
    <property type="component" value="Unassembled WGS sequence"/>
</dbReference>
<feature type="compositionally biased region" description="Acidic residues" evidence="1">
    <location>
        <begin position="394"/>
        <end position="410"/>
    </location>
</feature>
<feature type="compositionally biased region" description="Low complexity" evidence="1">
    <location>
        <begin position="1050"/>
        <end position="1064"/>
    </location>
</feature>
<sequence>MLKTRGAPSKTSKRGPHMFKNILGGTAPNTPVDDDVDGVKVMANEYDPSKDLEALVRGNIPSSPMRGDANSTKTPAHSTKARTLAEEEKKESEQDNVITTAAAGVDVVNKTLALFDDICAVSSKPVRNPSSSNICGAVSNSKNIKKEDFRHSWGQEPSLDEDETVTNPSLPSESTPYSSAYTSNTSVVNRDNKPKPRGIIPQSPSQDHENFEVVLDPNSLQSDDEDDESNPTHFSSKGTFLSAKQRRWLFSGNEKEKGTAASNEAAKGAAGPPPIAEEEMTEATFDPLIPDVTIAITEEGQHKKEAEFEVEGKPKGLSVKETTAMKKVEPKKSIVKRSWKSCKKLIAKAGGGGGGPNAIKEVKQQHHRAEVDNEAQHARSLEMQQELENKLQPDDEPPLEEKIEDVEETAPESAQDDGLQVLSSTTDVWNSIVASIAGTFDPKVDAAPTSTAPADEPTAEFRANDEEKSLTQDEAPVDNEGGEKPYARSEPDSKRKSKPKRNASGGLHLLKSIKKSAKNLVLPVKKESTTNKPVASHHKPSAVPNNSGPSPVKIQGETRLEKPKAEWKAVTDKDTGKTYYYHRVTRETTWTKPKEFEQYEMDMKKWQASKAQQKQAEPDIAPDKVLPTEEGANREISEENRPNSPRVASWPSTDLTSDGNSKAKESGELRRVVTPPVRPENNVISTIADSMTETKDSKLEEVSKNESTDKNWEKRNEVERLLKSLPPDNSGASVDTLMEDYAGREDVLLKELRAKVEALPLDETQPFDEPLSMEARKRSLRSNPPRSPHRLNQRTMTYMSRASATTRSSALTDRTEKIKNTGKGKRYPFVPITETLSSATSLSSRNEDDHYVGGGPVSPAARVPSRVPVPRERQLMVEELTDARISAESYEGNGGKRGRIVRGRERAPVSTHQLDTVYDGDNDTEEDNTTYDNDTYGTDSVSALSENETDFFHRKDNFEQARRRALDDAIEREDWDLAAALSEGMRAANLPGGYARAHSSWNQSELDKFIANNDWTAVKSYIARMREKSQVATNKNIGAKSQLQHKDLLSESSWTSDSQSSYESYDSESEI</sequence>
<keyword evidence="4" id="KW-1185">Reference proteome</keyword>
<feature type="region of interest" description="Disordered" evidence="1">
    <location>
        <begin position="364"/>
        <end position="422"/>
    </location>
</feature>
<feature type="compositionally biased region" description="Polar residues" evidence="1">
    <location>
        <begin position="650"/>
        <end position="660"/>
    </location>
</feature>
<reference evidence="3" key="1">
    <citation type="journal article" date="2021" name="Sci. Rep.">
        <title>Diploid genomic architecture of Nitzschia inconspicua, an elite biomass production diatom.</title>
        <authorList>
            <person name="Oliver A."/>
            <person name="Podell S."/>
            <person name="Pinowska A."/>
            <person name="Traller J.C."/>
            <person name="Smith S.R."/>
            <person name="McClure R."/>
            <person name="Beliaev A."/>
            <person name="Bohutskyi P."/>
            <person name="Hill E.A."/>
            <person name="Rabines A."/>
            <person name="Zheng H."/>
            <person name="Allen L.Z."/>
            <person name="Kuo A."/>
            <person name="Grigoriev I.V."/>
            <person name="Allen A.E."/>
            <person name="Hazlebeck D."/>
            <person name="Allen E.E."/>
        </authorList>
    </citation>
    <scope>NUCLEOTIDE SEQUENCE</scope>
    <source>
        <strain evidence="3">Hildebrandi</strain>
    </source>
</reference>
<feature type="compositionally biased region" description="Basic and acidic residues" evidence="1">
    <location>
        <begin position="556"/>
        <end position="571"/>
    </location>
</feature>
<feature type="compositionally biased region" description="Basic and acidic residues" evidence="1">
    <location>
        <begin position="462"/>
        <end position="471"/>
    </location>
</feature>
<feature type="compositionally biased region" description="Basic and acidic residues" evidence="1">
    <location>
        <begin position="481"/>
        <end position="494"/>
    </location>
</feature>
<feature type="compositionally biased region" description="Basic and acidic residues" evidence="1">
    <location>
        <begin position="661"/>
        <end position="671"/>
    </location>
</feature>
<feature type="region of interest" description="Disordered" evidence="1">
    <location>
        <begin position="148"/>
        <end position="281"/>
    </location>
</feature>
<feature type="region of interest" description="Disordered" evidence="1">
    <location>
        <begin position="1"/>
        <end position="36"/>
    </location>
</feature>
<feature type="compositionally biased region" description="Low complexity" evidence="1">
    <location>
        <begin position="800"/>
        <end position="812"/>
    </location>
</feature>
<feature type="compositionally biased region" description="Polar residues" evidence="1">
    <location>
        <begin position="165"/>
        <end position="189"/>
    </location>
</feature>
<organism evidence="3 4">
    <name type="scientific">Nitzschia inconspicua</name>
    <dbReference type="NCBI Taxonomy" id="303405"/>
    <lineage>
        <taxon>Eukaryota</taxon>
        <taxon>Sar</taxon>
        <taxon>Stramenopiles</taxon>
        <taxon>Ochrophyta</taxon>
        <taxon>Bacillariophyta</taxon>
        <taxon>Bacillariophyceae</taxon>
        <taxon>Bacillariophycidae</taxon>
        <taxon>Bacillariales</taxon>
        <taxon>Bacillariaceae</taxon>
        <taxon>Nitzschia</taxon>
    </lineage>
</organism>
<dbReference type="InterPro" id="IPR001202">
    <property type="entry name" value="WW_dom"/>
</dbReference>
<dbReference type="SMART" id="SM00456">
    <property type="entry name" value="WW"/>
    <property type="match status" value="1"/>
</dbReference>
<feature type="compositionally biased region" description="Basic and acidic residues" evidence="1">
    <location>
        <begin position="83"/>
        <end position="93"/>
    </location>
</feature>
<dbReference type="Pfam" id="PF00397">
    <property type="entry name" value="WW"/>
    <property type="match status" value="1"/>
</dbReference>
<reference evidence="3" key="2">
    <citation type="submission" date="2021-04" db="EMBL/GenBank/DDBJ databases">
        <authorList>
            <person name="Podell S."/>
        </authorList>
    </citation>
    <scope>NUCLEOTIDE SEQUENCE</scope>
    <source>
        <strain evidence="3">Hildebrandi</strain>
    </source>
</reference>
<gene>
    <name evidence="3" type="ORF">IV203_029226</name>
</gene>
<feature type="compositionally biased region" description="Basic and acidic residues" evidence="1">
    <location>
        <begin position="631"/>
        <end position="641"/>
    </location>
</feature>
<dbReference type="PROSITE" id="PS50020">
    <property type="entry name" value="WW_DOMAIN_2"/>
    <property type="match status" value="1"/>
</dbReference>
<dbReference type="AlphaFoldDB" id="A0A9K3LTW9"/>
<evidence type="ECO:0000313" key="3">
    <source>
        <dbReference type="EMBL" id="KAG7366556.1"/>
    </source>
</evidence>
<feature type="compositionally biased region" description="Low complexity" evidence="1">
    <location>
        <begin position="606"/>
        <end position="615"/>
    </location>
</feature>
<protein>
    <submittedName>
        <fullName evidence="3">WW domain containing protein</fullName>
    </submittedName>
</protein>
<feature type="compositionally biased region" description="Polar residues" evidence="1">
    <location>
        <begin position="1030"/>
        <end position="1042"/>
    </location>
</feature>
<dbReference type="EMBL" id="JAGRRH010000007">
    <property type="protein sequence ID" value="KAG7366556.1"/>
    <property type="molecule type" value="Genomic_DNA"/>
</dbReference>
<feature type="region of interest" description="Disordered" evidence="1">
    <location>
        <begin position="604"/>
        <end position="713"/>
    </location>
</feature>
<dbReference type="OrthoDB" id="49674at2759"/>